<comment type="caution">
    <text evidence="2">The sequence shown here is derived from an EMBL/GenBank/DDBJ whole genome shotgun (WGS) entry which is preliminary data.</text>
</comment>
<dbReference type="EMBL" id="JAAXKZ010000063">
    <property type="protein sequence ID" value="NMH93290.1"/>
    <property type="molecule type" value="Genomic_DNA"/>
</dbReference>
<dbReference type="AlphaFoldDB" id="A0A848DKN2"/>
<feature type="transmembrane region" description="Helical" evidence="1">
    <location>
        <begin position="170"/>
        <end position="191"/>
    </location>
</feature>
<evidence type="ECO:0000313" key="3">
    <source>
        <dbReference type="Proteomes" id="UP000586918"/>
    </source>
</evidence>
<gene>
    <name evidence="2" type="ORF">HF519_17270</name>
</gene>
<keyword evidence="3" id="KW-1185">Reference proteome</keyword>
<keyword evidence="1" id="KW-0812">Transmembrane</keyword>
<feature type="transmembrane region" description="Helical" evidence="1">
    <location>
        <begin position="140"/>
        <end position="163"/>
    </location>
</feature>
<protein>
    <recommendedName>
        <fullName evidence="4">ABC transporter permease</fullName>
    </recommendedName>
</protein>
<accession>A0A848DKN2</accession>
<evidence type="ECO:0008006" key="4">
    <source>
        <dbReference type="Google" id="ProtNLM"/>
    </source>
</evidence>
<feature type="transmembrane region" description="Helical" evidence="1">
    <location>
        <begin position="251"/>
        <end position="272"/>
    </location>
</feature>
<dbReference type="Proteomes" id="UP000586918">
    <property type="component" value="Unassembled WGS sequence"/>
</dbReference>
<feature type="transmembrane region" description="Helical" evidence="1">
    <location>
        <begin position="21"/>
        <end position="41"/>
    </location>
</feature>
<reference evidence="2 3" key="1">
    <citation type="submission" date="2020-04" db="EMBL/GenBank/DDBJ databases">
        <authorList>
            <person name="Klaysubun C."/>
            <person name="Duangmal K."/>
            <person name="Lipun K."/>
        </authorList>
    </citation>
    <scope>NUCLEOTIDE SEQUENCE [LARGE SCALE GENOMIC DNA]</scope>
    <source>
        <strain evidence="2 3">DSM 45300</strain>
    </source>
</reference>
<sequence>MPGLLRAEARKIASTRLWWALLIPVSLLTVSINLFGSFVGMGLGDLGGDPSPVLLASLAYALGLTGVFAAVHGIVSAAGEFRHRTITTTYLASGGRGRVLVAKMLAAGVVGVGYAATAVLLGLVAGLIGQGDAWPPALGALATVAGTGLLVCWLWSVIGVALGTVLTNQVAVLVLGLVYILAGENVLSVALTSGGDRLVEPSAFARLAAYLPVNAGDVALYDLPARELAGERYGPLVVEQLVGVAEPPPGWVALLVLAVWAAAAAATGWVVGGRRDVT</sequence>
<name>A0A848DKN2_9PSEU</name>
<feature type="transmembrane region" description="Helical" evidence="1">
    <location>
        <begin position="53"/>
        <end position="79"/>
    </location>
</feature>
<keyword evidence="1" id="KW-0472">Membrane</keyword>
<proteinExistence type="predicted"/>
<feature type="transmembrane region" description="Helical" evidence="1">
    <location>
        <begin position="100"/>
        <end position="128"/>
    </location>
</feature>
<keyword evidence="1" id="KW-1133">Transmembrane helix</keyword>
<evidence type="ECO:0000313" key="2">
    <source>
        <dbReference type="EMBL" id="NMH93290.1"/>
    </source>
</evidence>
<evidence type="ECO:0000256" key="1">
    <source>
        <dbReference type="SAM" id="Phobius"/>
    </source>
</evidence>
<organism evidence="2 3">
    <name type="scientific">Pseudonocardia bannensis</name>
    <dbReference type="NCBI Taxonomy" id="630973"/>
    <lineage>
        <taxon>Bacteria</taxon>
        <taxon>Bacillati</taxon>
        <taxon>Actinomycetota</taxon>
        <taxon>Actinomycetes</taxon>
        <taxon>Pseudonocardiales</taxon>
        <taxon>Pseudonocardiaceae</taxon>
        <taxon>Pseudonocardia</taxon>
    </lineage>
</organism>
<dbReference type="RefSeq" id="WP_169413992.1">
    <property type="nucleotide sequence ID" value="NZ_JAAXKZ010000063.1"/>
</dbReference>